<proteinExistence type="predicted"/>
<dbReference type="EMBL" id="CAICTM010001660">
    <property type="protein sequence ID" value="CAB9525329.1"/>
    <property type="molecule type" value="Genomic_DNA"/>
</dbReference>
<name>A0A9N8EUI6_9STRA</name>
<gene>
    <name evidence="1" type="ORF">SEMRO_1662_G289390.1</name>
</gene>
<keyword evidence="2" id="KW-1185">Reference proteome</keyword>
<dbReference type="AlphaFoldDB" id="A0A9N8EUI6"/>
<dbReference type="Proteomes" id="UP001153069">
    <property type="component" value="Unassembled WGS sequence"/>
</dbReference>
<organism evidence="1 2">
    <name type="scientific">Seminavis robusta</name>
    <dbReference type="NCBI Taxonomy" id="568900"/>
    <lineage>
        <taxon>Eukaryota</taxon>
        <taxon>Sar</taxon>
        <taxon>Stramenopiles</taxon>
        <taxon>Ochrophyta</taxon>
        <taxon>Bacillariophyta</taxon>
        <taxon>Bacillariophyceae</taxon>
        <taxon>Bacillariophycidae</taxon>
        <taxon>Naviculales</taxon>
        <taxon>Naviculaceae</taxon>
        <taxon>Seminavis</taxon>
    </lineage>
</organism>
<sequence length="139" mass="15545">MLDPALTLSLVGELAAFKLTCLDNHHALIFCYDFGATPPEQDQERGNDPLDAAEPSAAVCAILVLHLVWKWNMRHGFQGKNYLNIPFGKLPLLLNLAHWPLRLTPGASSRQVKVFGQQATVETHEMDLQPTLPRRRLVP</sequence>
<protein>
    <submittedName>
        <fullName evidence="1">Uncharacterized protein</fullName>
    </submittedName>
</protein>
<evidence type="ECO:0000313" key="2">
    <source>
        <dbReference type="Proteomes" id="UP001153069"/>
    </source>
</evidence>
<accession>A0A9N8EUI6</accession>
<evidence type="ECO:0000313" key="1">
    <source>
        <dbReference type="EMBL" id="CAB9525329.1"/>
    </source>
</evidence>
<comment type="caution">
    <text evidence="1">The sequence shown here is derived from an EMBL/GenBank/DDBJ whole genome shotgun (WGS) entry which is preliminary data.</text>
</comment>
<reference evidence="1" key="1">
    <citation type="submission" date="2020-06" db="EMBL/GenBank/DDBJ databases">
        <authorList>
            <consortium name="Plant Systems Biology data submission"/>
        </authorList>
    </citation>
    <scope>NUCLEOTIDE SEQUENCE</scope>
    <source>
        <strain evidence="1">D6</strain>
    </source>
</reference>